<evidence type="ECO:0000313" key="2">
    <source>
        <dbReference type="Proteomes" id="UP000824533"/>
    </source>
</evidence>
<dbReference type="Proteomes" id="UP000824533">
    <property type="component" value="Linkage Group LG17"/>
</dbReference>
<accession>A0ACC1CTT1</accession>
<evidence type="ECO:0000313" key="1">
    <source>
        <dbReference type="EMBL" id="KAJ0174819.1"/>
    </source>
</evidence>
<proteinExistence type="predicted"/>
<name>A0ACC1CTT1_9NEOP</name>
<gene>
    <name evidence="1" type="ORF">K1T71_009927</name>
</gene>
<comment type="caution">
    <text evidence="1">The sequence shown here is derived from an EMBL/GenBank/DDBJ whole genome shotgun (WGS) entry which is preliminary data.</text>
</comment>
<protein>
    <submittedName>
        <fullName evidence="1">Uncharacterized protein</fullName>
    </submittedName>
</protein>
<dbReference type="EMBL" id="CM034403">
    <property type="protein sequence ID" value="KAJ0174819.1"/>
    <property type="molecule type" value="Genomic_DNA"/>
</dbReference>
<keyword evidence="2" id="KW-1185">Reference proteome</keyword>
<organism evidence="1 2">
    <name type="scientific">Dendrolimus kikuchii</name>
    <dbReference type="NCBI Taxonomy" id="765133"/>
    <lineage>
        <taxon>Eukaryota</taxon>
        <taxon>Metazoa</taxon>
        <taxon>Ecdysozoa</taxon>
        <taxon>Arthropoda</taxon>
        <taxon>Hexapoda</taxon>
        <taxon>Insecta</taxon>
        <taxon>Pterygota</taxon>
        <taxon>Neoptera</taxon>
        <taxon>Endopterygota</taxon>
        <taxon>Lepidoptera</taxon>
        <taxon>Glossata</taxon>
        <taxon>Ditrysia</taxon>
        <taxon>Bombycoidea</taxon>
        <taxon>Lasiocampidae</taxon>
        <taxon>Dendrolimus</taxon>
    </lineage>
</organism>
<reference evidence="1 2" key="1">
    <citation type="journal article" date="2021" name="Front. Genet.">
        <title>Chromosome-Level Genome Assembly Reveals Significant Gene Expansion in the Toll and IMD Signaling Pathways of Dendrolimus kikuchii.</title>
        <authorList>
            <person name="Zhou J."/>
            <person name="Wu P."/>
            <person name="Xiong Z."/>
            <person name="Liu N."/>
            <person name="Zhao N."/>
            <person name="Ji M."/>
            <person name="Qiu Y."/>
            <person name="Yang B."/>
        </authorList>
    </citation>
    <scope>NUCLEOTIDE SEQUENCE [LARGE SCALE GENOMIC DNA]</scope>
    <source>
        <strain evidence="1">Ann1</strain>
    </source>
</reference>
<sequence>MLALCTLNTLMLIISANTVVWGTIQYPSLKKVEDMFETLEIRKWFQHPNVELGPGAFKSELLTFPDDKVQKDLKKLLLLKKKMENDSRKKFRGGWNRNGQKMYYVLDAFLIPDNF</sequence>